<reference evidence="2 3" key="1">
    <citation type="journal article" date="2024" name="Ann. Entomol. Soc. Am.">
        <title>Genomic analyses of the southern and eastern yellowjacket wasps (Hymenoptera: Vespidae) reveal evolutionary signatures of social life.</title>
        <authorList>
            <person name="Catto M.A."/>
            <person name="Caine P.B."/>
            <person name="Orr S.E."/>
            <person name="Hunt B.G."/>
            <person name="Goodisman M.A.D."/>
        </authorList>
    </citation>
    <scope>NUCLEOTIDE SEQUENCE [LARGE SCALE GENOMIC DNA]</scope>
    <source>
        <strain evidence="2">232</strain>
        <tissue evidence="2">Head and thorax</tissue>
    </source>
</reference>
<organism evidence="2 3">
    <name type="scientific">Vespula maculifrons</name>
    <name type="common">Eastern yellow jacket</name>
    <name type="synonym">Wasp</name>
    <dbReference type="NCBI Taxonomy" id="7453"/>
    <lineage>
        <taxon>Eukaryota</taxon>
        <taxon>Metazoa</taxon>
        <taxon>Ecdysozoa</taxon>
        <taxon>Arthropoda</taxon>
        <taxon>Hexapoda</taxon>
        <taxon>Insecta</taxon>
        <taxon>Pterygota</taxon>
        <taxon>Neoptera</taxon>
        <taxon>Endopterygota</taxon>
        <taxon>Hymenoptera</taxon>
        <taxon>Apocrita</taxon>
        <taxon>Aculeata</taxon>
        <taxon>Vespoidea</taxon>
        <taxon>Vespidae</taxon>
        <taxon>Vespinae</taxon>
        <taxon>Vespula</taxon>
    </lineage>
</organism>
<feature type="region of interest" description="Disordered" evidence="1">
    <location>
        <begin position="1"/>
        <end position="33"/>
    </location>
</feature>
<evidence type="ECO:0000256" key="1">
    <source>
        <dbReference type="SAM" id="MobiDB-lite"/>
    </source>
</evidence>
<accession>A0ABD2B5B3</accession>
<name>A0ABD2B5B3_VESMC</name>
<feature type="compositionally biased region" description="Basic and acidic residues" evidence="1">
    <location>
        <begin position="1"/>
        <end position="16"/>
    </location>
</feature>
<dbReference type="EMBL" id="JAYRBN010000100">
    <property type="protein sequence ID" value="KAL2727898.1"/>
    <property type="molecule type" value="Genomic_DNA"/>
</dbReference>
<proteinExistence type="predicted"/>
<keyword evidence="3" id="KW-1185">Reference proteome</keyword>
<evidence type="ECO:0000313" key="3">
    <source>
        <dbReference type="Proteomes" id="UP001607303"/>
    </source>
</evidence>
<protein>
    <submittedName>
        <fullName evidence="2">Uncharacterized protein</fullName>
    </submittedName>
</protein>
<dbReference type="Proteomes" id="UP001607303">
    <property type="component" value="Unassembled WGS sequence"/>
</dbReference>
<gene>
    <name evidence="2" type="ORF">V1477_017174</name>
</gene>
<evidence type="ECO:0000313" key="2">
    <source>
        <dbReference type="EMBL" id="KAL2727898.1"/>
    </source>
</evidence>
<comment type="caution">
    <text evidence="2">The sequence shown here is derived from an EMBL/GenBank/DDBJ whole genome shotgun (WGS) entry which is preliminary data.</text>
</comment>
<sequence>MSSNIVRREEYERESIEFEGSQMMQAKQRAGPPLTAKAIEVVGERDRVGEEGGVESSFVG</sequence>
<dbReference type="AlphaFoldDB" id="A0ABD2B5B3"/>